<dbReference type="Proteomes" id="UP000054097">
    <property type="component" value="Unassembled WGS sequence"/>
</dbReference>
<organism evidence="1 2">
    <name type="scientific">Serendipita vermifera MAFF 305830</name>
    <dbReference type="NCBI Taxonomy" id="933852"/>
    <lineage>
        <taxon>Eukaryota</taxon>
        <taxon>Fungi</taxon>
        <taxon>Dikarya</taxon>
        <taxon>Basidiomycota</taxon>
        <taxon>Agaricomycotina</taxon>
        <taxon>Agaricomycetes</taxon>
        <taxon>Sebacinales</taxon>
        <taxon>Serendipitaceae</taxon>
        <taxon>Serendipita</taxon>
    </lineage>
</organism>
<dbReference type="SUPFAM" id="SSF51735">
    <property type="entry name" value="NAD(P)-binding Rossmann-fold domains"/>
    <property type="match status" value="1"/>
</dbReference>
<proteinExistence type="predicted"/>
<reference evidence="1 2" key="1">
    <citation type="submission" date="2014-04" db="EMBL/GenBank/DDBJ databases">
        <authorList>
            <consortium name="DOE Joint Genome Institute"/>
            <person name="Kuo A."/>
            <person name="Zuccaro A."/>
            <person name="Kohler A."/>
            <person name="Nagy L.G."/>
            <person name="Floudas D."/>
            <person name="Copeland A."/>
            <person name="Barry K.W."/>
            <person name="Cichocki N."/>
            <person name="Veneault-Fourrey C."/>
            <person name="LaButti K."/>
            <person name="Lindquist E.A."/>
            <person name="Lipzen A."/>
            <person name="Lundell T."/>
            <person name="Morin E."/>
            <person name="Murat C."/>
            <person name="Sun H."/>
            <person name="Tunlid A."/>
            <person name="Henrissat B."/>
            <person name="Grigoriev I.V."/>
            <person name="Hibbett D.S."/>
            <person name="Martin F."/>
            <person name="Nordberg H.P."/>
            <person name="Cantor M.N."/>
            <person name="Hua S.X."/>
        </authorList>
    </citation>
    <scope>NUCLEOTIDE SEQUENCE [LARGE SCALE GENOMIC DNA]</scope>
    <source>
        <strain evidence="1 2">MAFF 305830</strain>
    </source>
</reference>
<sequence length="438" mass="48779">MATRPNVLVFGGMDSFTQLLALHLLPPVPSLPLVNHLRIVDRFLVNPPTTSVSNSFLKLLKERANLVEYRQANLTNPSVVAKCFNDPAPNGLPYTHIFDLTGELVPNRPVEIHVRNSFNVSLLIAKTSAAQMSRVPGSIKAHVRVVAPWYDYPRHDKLYKETEPEGWKPADTRVAWWHESLRAIGTIEGLPLVGMRCGLSYGEGYFKYEATSWIHLGLIYKHLGREMKLLWSPDLPKSCANSRDVAGIMWKAAEWVSTKSRREADAIAGVSIPPSYDDSVTSVNCPDVILPSSGSVVVPAFNMVDEGKTTQATLSDAIGRVFGIKTGFLDSEGELFDGKRLSQVIEEATEVHLDAWAEIITKAKPPVPNTPLSPFMPPSLVAERACAIDGERVRTILNYKFQYPRFNERSVHDYINWCRSEGIWPETDLYTASQPNGL</sequence>
<accession>A0A0C3ADD9</accession>
<protein>
    <submittedName>
        <fullName evidence="1">Uncharacterized protein</fullName>
    </submittedName>
</protein>
<dbReference type="InterPro" id="IPR036291">
    <property type="entry name" value="NAD(P)-bd_dom_sf"/>
</dbReference>
<dbReference type="STRING" id="933852.A0A0C3ADD9"/>
<evidence type="ECO:0000313" key="1">
    <source>
        <dbReference type="EMBL" id="KIM22635.1"/>
    </source>
</evidence>
<keyword evidence="2" id="KW-1185">Reference proteome</keyword>
<dbReference type="OrthoDB" id="16464at2759"/>
<reference evidence="2" key="2">
    <citation type="submission" date="2015-01" db="EMBL/GenBank/DDBJ databases">
        <title>Evolutionary Origins and Diversification of the Mycorrhizal Mutualists.</title>
        <authorList>
            <consortium name="DOE Joint Genome Institute"/>
            <consortium name="Mycorrhizal Genomics Consortium"/>
            <person name="Kohler A."/>
            <person name="Kuo A."/>
            <person name="Nagy L.G."/>
            <person name="Floudas D."/>
            <person name="Copeland A."/>
            <person name="Barry K.W."/>
            <person name="Cichocki N."/>
            <person name="Veneault-Fourrey C."/>
            <person name="LaButti K."/>
            <person name="Lindquist E.A."/>
            <person name="Lipzen A."/>
            <person name="Lundell T."/>
            <person name="Morin E."/>
            <person name="Murat C."/>
            <person name="Riley R."/>
            <person name="Ohm R."/>
            <person name="Sun H."/>
            <person name="Tunlid A."/>
            <person name="Henrissat B."/>
            <person name="Grigoriev I.V."/>
            <person name="Hibbett D.S."/>
            <person name="Martin F."/>
        </authorList>
    </citation>
    <scope>NUCLEOTIDE SEQUENCE [LARGE SCALE GENOMIC DNA]</scope>
    <source>
        <strain evidence="2">MAFF 305830</strain>
    </source>
</reference>
<gene>
    <name evidence="1" type="ORF">M408DRAFT_282193</name>
</gene>
<dbReference type="AlphaFoldDB" id="A0A0C3ADD9"/>
<dbReference type="HOGENOM" id="CLU_045030_0_0_1"/>
<dbReference type="Gene3D" id="3.40.50.720">
    <property type="entry name" value="NAD(P)-binding Rossmann-like Domain"/>
    <property type="match status" value="1"/>
</dbReference>
<name>A0A0C3ADD9_SERVB</name>
<evidence type="ECO:0000313" key="2">
    <source>
        <dbReference type="Proteomes" id="UP000054097"/>
    </source>
</evidence>
<dbReference type="EMBL" id="KN824351">
    <property type="protein sequence ID" value="KIM22635.1"/>
    <property type="molecule type" value="Genomic_DNA"/>
</dbReference>